<sequence length="1112" mass="122523">MMALPHFIKAGIFLLVSGFFWTISSAAMAQQAVDISTENGSGYGRILFAWPQDDAGKNLQVDANISNGVLVIRFNELLSAQPKLIRDGLPNYVALARMDADGQTIRIALRKPAELKTSKSFNVFAIDLIAPNSGVTPPKLVSPLAKRQAEQQQAAHQRAEAELQKAKRLARSNPALPLLVRFATSSDNTRISFDWTESVEFRVLDREDGLDLIFDRAAAPALAELNASQPLGLMSASSLVRKNKTIISINKVPGFSHRTSRDGTHVALDIFQQAQQPQLAHAEVEPEPEPVVFVPTVRQNPIPKSGRIPIKVTASSTALQLTFDWAAPVGATAFMRGDALWIIFDAKVQIDLSELREGGNRHALSRKLIEGSNYSGVWIRLPASTQVEARPNADGSSWSFILDDKLEYPTTQIDLRREADGSGPGRLAAKLKNAQTMLWVKDKEVGDTLLVVTSFGPATGIAGIRRFVEVSALPSSQGLAFEINADGLDIKLDDDLLSINSERGLNLTPSATPLQISANPGHSSKLAAMPAITASPGFIDFESWKKLGGEGVFHETYSALLRRVAIEDTDPEARMILAKFLIANGMGAEALGALSLAQSLDPMLVQDARFRALRGAANVQMHRIKAATADFGAQTLNRDPAAALWRGWLAAQTENWTDARQNFEKGREAIYLFNPEWQAKFHTAFAEAAMNLNDLGTTQAQLREVLGNGLSLPTQLEANMVRAELLSRTDETKRALSILDNIIATNYEPMAVRAIYQKTNIQRTNNTLTPLEATNILENLRFRWRGDAVELESVRALGSFYSEAGDFRRAMEAMSLAIKRFPDSPVARRLQADLNKTFLDLFLDGGADSMDPVQAVALFYEFQDFTPLGADGDRMLRRMADRLIAFDLLPQASELLQYQVDQKLFGLGKAQVATDLALVYLMDHRPEKALRAIHSSRQARLPRALNQERRLLEARALVELGRSEHATDLIEMDRTRAADFLRADIVWAGKDWSKISPQLQATVARRVHNTDELLDDEASLILRATIASALDDDKTGFQTLVDTWQQPMAKSSFAEAFRLISSQTSLSGVEVKDLARTIGATDTMRSYLDQYRTRVARRPQTAQADIVAKNEG</sequence>
<dbReference type="SUPFAM" id="SSF48452">
    <property type="entry name" value="TPR-like"/>
    <property type="match status" value="1"/>
</dbReference>
<protein>
    <submittedName>
        <fullName evidence="1">Uncharacterized protein</fullName>
    </submittedName>
</protein>
<dbReference type="InterPro" id="IPR019734">
    <property type="entry name" value="TPR_rpt"/>
</dbReference>
<dbReference type="InterPro" id="IPR011990">
    <property type="entry name" value="TPR-like_helical_dom_sf"/>
</dbReference>
<dbReference type="EMBL" id="UOEE01000120">
    <property type="protein sequence ID" value="VAV91090.1"/>
    <property type="molecule type" value="Genomic_DNA"/>
</dbReference>
<proteinExistence type="predicted"/>
<accession>A0A3B0RDF1</accession>
<dbReference type="Gene3D" id="1.25.40.10">
    <property type="entry name" value="Tetratricopeptide repeat domain"/>
    <property type="match status" value="2"/>
</dbReference>
<gene>
    <name evidence="1" type="ORF">MNBD_ALPHA06-928</name>
</gene>
<organism evidence="1">
    <name type="scientific">hydrothermal vent metagenome</name>
    <dbReference type="NCBI Taxonomy" id="652676"/>
    <lineage>
        <taxon>unclassified sequences</taxon>
        <taxon>metagenomes</taxon>
        <taxon>ecological metagenomes</taxon>
    </lineage>
</organism>
<name>A0A3B0RDF1_9ZZZZ</name>
<evidence type="ECO:0000313" key="1">
    <source>
        <dbReference type="EMBL" id="VAV91090.1"/>
    </source>
</evidence>
<reference evidence="1" key="1">
    <citation type="submission" date="2018-06" db="EMBL/GenBank/DDBJ databases">
        <authorList>
            <person name="Zhirakovskaya E."/>
        </authorList>
    </citation>
    <scope>NUCLEOTIDE SEQUENCE</scope>
</reference>
<dbReference type="AlphaFoldDB" id="A0A3B0RDF1"/>
<dbReference type="PROSITE" id="PS50005">
    <property type="entry name" value="TPR"/>
    <property type="match status" value="1"/>
</dbReference>